<feature type="transmembrane region" description="Helical" evidence="4">
    <location>
        <begin position="1865"/>
        <end position="1888"/>
    </location>
</feature>
<feature type="transmembrane region" description="Helical" evidence="4">
    <location>
        <begin position="1834"/>
        <end position="1853"/>
    </location>
</feature>
<keyword evidence="4" id="KW-0472">Membrane</keyword>
<feature type="transmembrane region" description="Helical" evidence="4">
    <location>
        <begin position="1967"/>
        <end position="1988"/>
    </location>
</feature>
<keyword evidence="6" id="KW-1185">Reference proteome</keyword>
<accession>A0A8S1PFA1</accession>
<dbReference type="NCBIfam" id="TIGR02232">
    <property type="entry name" value="myxo_disulf_rpt"/>
    <property type="match status" value="2"/>
</dbReference>
<dbReference type="PANTHER" id="PTHR38934:SF6">
    <property type="entry name" value="CHROMOSOME UNDETERMINED SCAFFOLD_176, WHOLE GENOME SHOTGUN SEQUENCE"/>
    <property type="match status" value="1"/>
</dbReference>
<evidence type="ECO:0000256" key="1">
    <source>
        <dbReference type="ARBA" id="ARBA00022729"/>
    </source>
</evidence>
<dbReference type="Pfam" id="PF13948">
    <property type="entry name" value="DUF4215"/>
    <property type="match status" value="8"/>
</dbReference>
<evidence type="ECO:0000256" key="2">
    <source>
        <dbReference type="ARBA" id="ARBA00022737"/>
    </source>
</evidence>
<dbReference type="CDD" id="cd00064">
    <property type="entry name" value="FU"/>
    <property type="match status" value="1"/>
</dbReference>
<evidence type="ECO:0000256" key="4">
    <source>
        <dbReference type="SAM" id="Phobius"/>
    </source>
</evidence>
<dbReference type="Proteomes" id="UP000692954">
    <property type="component" value="Unassembled WGS sequence"/>
</dbReference>
<feature type="transmembrane region" description="Helical" evidence="4">
    <location>
        <begin position="2000"/>
        <end position="2022"/>
    </location>
</feature>
<dbReference type="EMBL" id="CAJJDN010000077">
    <property type="protein sequence ID" value="CAD8101960.1"/>
    <property type="molecule type" value="Genomic_DNA"/>
</dbReference>
<evidence type="ECO:0000313" key="5">
    <source>
        <dbReference type="EMBL" id="CAD8101960.1"/>
    </source>
</evidence>
<reference evidence="5" key="1">
    <citation type="submission" date="2021-01" db="EMBL/GenBank/DDBJ databases">
        <authorList>
            <consortium name="Genoscope - CEA"/>
            <person name="William W."/>
        </authorList>
    </citation>
    <scope>NUCLEOTIDE SEQUENCE</scope>
</reference>
<name>A0A8S1PFA1_9CILI</name>
<dbReference type="InterPro" id="IPR006212">
    <property type="entry name" value="Furin_repeat"/>
</dbReference>
<protein>
    <submittedName>
        <fullName evidence="5">Uncharacterized protein</fullName>
    </submittedName>
</protein>
<sequence>MNTQFLNPKNNSWKDTDYLTNDYQNGAYFINCESSTKNYITLDKVTKQVSNCDYESKFYCSYKCLISFDLYFQGTWSNKELIFKLYNESYNLQFTPSGNSLQNQEFCENAEYEIQQINITKTKNSTLNFTFSIDVQGDEKVSLRNIYLLNYQLNCHPRCKECSGPGYNQCQKCYYGNPENQICPPCPDGYYYVKYIGCQSKCNPFKQQCLNEFCQLCSSSLLYSTNFSNYHEWIFWSIIYDDNQEKPSMFWLNKLNYGIFKKNSGLSRFINKIEPKNGHYIQIKISLNIFNDLPVDCGINFQFNETYYGSIYNQSSNIQLDNFTSINCTKHEISYQPYQRYQFCDIIGWFDIPHYPFLFTAIGNLSNNDNVGWAIIGIKVTSHYCTDHCEECDVYYKCKKCQSPYLLYRDGTCIQKCDNLYQYNNGTYCKDFDDETRYSELMIRENINYTYEYNSQYNLISSNGTNFLKGINIHYSFWNGFLIFGGSYIWAQAKFERFIEISRPHHSISIAFYILYGSKFPEQSQFIYTIDQVSFIKKRNQANKQNHDGTFTDIIIEKIQHTKNNLNITFECQGDNEPIKAFCGLYNFYLAVHYCQPNCQNCTDENICTVWNQTDLANYNYCSQTNCLTNQYYDFEQSLCKNCTSSCETCKTQSSCSTCKPTYTLTNLGCFCVKNQYEESEECKVCPPECKQCLSNSYCFECFDSINMKLISGVCECISGNFKSTNKLCESEVQDLCDSNCRKCKQGNCQECDEYWYYDPIEKKCKEKCGDSKQLSSEKCETSSILPYRGCLNCQPRCQSSCKLCSTDGIGCQKCNSGYSLIDKQCYSNCGDQIITDDEQCDDGNLIYGDGCHFCQYSCEDSCQDCINGICFNYILNHPLTQLQCNPSLGNEIENNSQLCNLIGSLYLFSEIYNPDFACDINCQDCFFKTCYICNHNYLLSINSQQCIQITSIFDNTLQHCLIKVDNFCQKCQDYAYFDISEQKCKTTFNMNQCQIYILLQANEFCNQCFQNCMKCSQNSCIKCNQGYYVDQDFQCQPECGDGILTSDEQCEMNDQNCLGCEYQRFQYCQYQHQELCLQCQKGFYYNFITKLCESICGDGLKAEDEDCEIVPIVEINKCRQCKYFCGDGCKSCNNGVCESCNSEYILVNNLCLILNINQGYLNQNLFQESNEELISHCLPNQGYYIPLAFNQCIPICGDGIININEECDDISQVCFNCRFQCPLNCLKCSFGQCLQCIEGFQLSNNECKTICGNQIIKYEKICDDKNDIQFDGCYKCQNNCQIECLLCHNTTCLQCIKGWNLREGKCYQICGDGQLAILSIEECDDLQDLNCRNCKLYKCNLFCKLCDNQQQCKICLDGFELINNNCISVCGDGIIINGFEECDDGNDIQFDGCYNCKYSCTQGCLDCQKNNVCLKCQEEEFFTLNNKTQQCYSYYNEEDLDNEYIDDQEFPNQNNVQIININDIQDEDTQTNQSDVLESKYNCGNGKLEYYFNEECDDGNIIGGDGCSNICKNEFSFQCKGYECSFIKPPDFKLKLLTNTQSSNSNQIIELTFLQEVKLNQTQRIEDIANFTIQPDIPYNLTIIPIIILSTELQRSHYQFSIQFQQSVTDPKFTITFKYFTITNSYNITLSKHQSSIQVGNPIVLSQSTKKKVSQIIWMNDAIIYIMICISVISILLGNPIMLLNQLELLQSFSYIIYVQYQFPPHFQQFLELYSKISLKLILDYLQIDQLLAYLNGGEFPYSDNTTSQNNNSQQFNQLFLVNAKGCYISVLISYCTYLIYQLITSKYTDNFLKQIILSNQENIRLLRLMRLFQKKIQQKCLKLKHEYFTKDIFQVYLTILHQLLFSIFIQFPNYSFQSFFEVINSINSLFALGLIMFVSFKSLSITSQKIKNKTKWKFFFEQSKSQFWAANFKTFQIYRVTSYIFVIVFLMNEPQIQSIFLSIQSLTYLIYLCREQPLKQKSESIKLLNKEFLFFLTVSTFLIYSFDLTEDQLLKCGWIHISMFTIILGTCLLVDMYELISKVYSNYLKNKLKREQQLPSNINSSPLFFPSQKVENLEKEISADQLNLNDSNK</sequence>
<dbReference type="OrthoDB" id="290842at2759"/>
<proteinExistence type="predicted"/>
<dbReference type="SMART" id="SM00261">
    <property type="entry name" value="FU"/>
    <property type="match status" value="11"/>
</dbReference>
<evidence type="ECO:0000313" key="6">
    <source>
        <dbReference type="Proteomes" id="UP000692954"/>
    </source>
</evidence>
<gene>
    <name evidence="5" type="ORF">PSON_ATCC_30995.1.T0770014</name>
</gene>
<keyword evidence="1" id="KW-0732">Signal</keyword>
<dbReference type="PANTHER" id="PTHR38934">
    <property type="entry name" value="HYPHALLY REGULATED CELL WALL PROTEIN 1"/>
    <property type="match status" value="1"/>
</dbReference>
<organism evidence="5 6">
    <name type="scientific">Paramecium sonneborni</name>
    <dbReference type="NCBI Taxonomy" id="65129"/>
    <lineage>
        <taxon>Eukaryota</taxon>
        <taxon>Sar</taxon>
        <taxon>Alveolata</taxon>
        <taxon>Ciliophora</taxon>
        <taxon>Intramacronucleata</taxon>
        <taxon>Oligohymenophorea</taxon>
        <taxon>Peniculida</taxon>
        <taxon>Parameciidae</taxon>
        <taxon>Paramecium</taxon>
    </lineage>
</organism>
<keyword evidence="3" id="KW-1015">Disulfide bond</keyword>
<feature type="transmembrane region" description="Helical" evidence="4">
    <location>
        <begin position="1663"/>
        <end position="1685"/>
    </location>
</feature>
<dbReference type="InterPro" id="IPR011936">
    <property type="entry name" value="Myxo_disulph_rpt"/>
</dbReference>
<evidence type="ECO:0000256" key="3">
    <source>
        <dbReference type="ARBA" id="ARBA00023157"/>
    </source>
</evidence>
<comment type="caution">
    <text evidence="5">The sequence shown here is derived from an EMBL/GenBank/DDBJ whole genome shotgun (WGS) entry which is preliminary data.</text>
</comment>
<keyword evidence="4" id="KW-1133">Transmembrane helix</keyword>
<feature type="transmembrane region" description="Helical" evidence="4">
    <location>
        <begin position="1938"/>
        <end position="1955"/>
    </location>
</feature>
<keyword evidence="4" id="KW-0812">Transmembrane</keyword>
<keyword evidence="2" id="KW-0677">Repeat</keyword>